<organism evidence="1 2">
    <name type="scientific">Henosepilachna vigintioctopunctata</name>
    <dbReference type="NCBI Taxonomy" id="420089"/>
    <lineage>
        <taxon>Eukaryota</taxon>
        <taxon>Metazoa</taxon>
        <taxon>Ecdysozoa</taxon>
        <taxon>Arthropoda</taxon>
        <taxon>Hexapoda</taxon>
        <taxon>Insecta</taxon>
        <taxon>Pterygota</taxon>
        <taxon>Neoptera</taxon>
        <taxon>Endopterygota</taxon>
        <taxon>Coleoptera</taxon>
        <taxon>Polyphaga</taxon>
        <taxon>Cucujiformia</taxon>
        <taxon>Coccinelloidea</taxon>
        <taxon>Coccinellidae</taxon>
        <taxon>Epilachninae</taxon>
        <taxon>Epilachnini</taxon>
        <taxon>Henosepilachna</taxon>
    </lineage>
</organism>
<evidence type="ECO:0000313" key="1">
    <source>
        <dbReference type="EMBL" id="KAK9876414.1"/>
    </source>
</evidence>
<evidence type="ECO:0000313" key="2">
    <source>
        <dbReference type="Proteomes" id="UP001431783"/>
    </source>
</evidence>
<protein>
    <recommendedName>
        <fullName evidence="3">DUF4371 domain-containing protein</fullName>
    </recommendedName>
</protein>
<dbReference type="AlphaFoldDB" id="A0AAW1U6X9"/>
<evidence type="ECO:0008006" key="3">
    <source>
        <dbReference type="Google" id="ProtNLM"/>
    </source>
</evidence>
<name>A0AAW1U6X9_9CUCU</name>
<comment type="caution">
    <text evidence="1">The sequence shown here is derived from an EMBL/GenBank/DDBJ whole genome shotgun (WGS) entry which is preliminary data.</text>
</comment>
<sequence>MKESFINSIEVAGKTGEDIAHQISEKLAVDDLDIGQCRGQSYDNGSNMASIHKRVGHYKKNVRTNSKESSQKRWSAKHVALNALLNNLPGIATLRNMRQNPMEYWIKKAEEVAERSGVDPILQNKRIPKRKKHFDEMVDDELQTLQPVQLFCKEIMMVFDRIISEIEERFDCATKLNFNFPFRNDTNILKMSIEELQKYGADLARKYERDLSAV</sequence>
<reference evidence="1 2" key="1">
    <citation type="submission" date="2023-03" db="EMBL/GenBank/DDBJ databases">
        <title>Genome insight into feeding habits of ladybird beetles.</title>
        <authorList>
            <person name="Li H.-S."/>
            <person name="Huang Y.-H."/>
            <person name="Pang H."/>
        </authorList>
    </citation>
    <scope>NUCLEOTIDE SEQUENCE [LARGE SCALE GENOMIC DNA]</scope>
    <source>
        <strain evidence="1">SYSU_2023b</strain>
        <tissue evidence="1">Whole body</tissue>
    </source>
</reference>
<proteinExistence type="predicted"/>
<accession>A0AAW1U6X9</accession>
<keyword evidence="2" id="KW-1185">Reference proteome</keyword>
<dbReference type="Proteomes" id="UP001431783">
    <property type="component" value="Unassembled WGS sequence"/>
</dbReference>
<gene>
    <name evidence="1" type="ORF">WA026_012728</name>
</gene>
<dbReference type="EMBL" id="JARQZJ010000036">
    <property type="protein sequence ID" value="KAK9876414.1"/>
    <property type="molecule type" value="Genomic_DNA"/>
</dbReference>